<dbReference type="GO" id="GO:0019888">
    <property type="term" value="F:protein phosphatase regulator activity"/>
    <property type="evidence" value="ECO:0007669"/>
    <property type="project" value="TreeGrafter"/>
</dbReference>
<protein>
    <recommendedName>
        <fullName evidence="5">Condensin complex subunit 1 C-terminal domain-containing protein</fullName>
    </recommendedName>
</protein>
<evidence type="ECO:0000313" key="3">
    <source>
        <dbReference type="EMBL" id="OMJ83774.1"/>
    </source>
</evidence>
<evidence type="ECO:0000313" key="4">
    <source>
        <dbReference type="Proteomes" id="UP000187209"/>
    </source>
</evidence>
<keyword evidence="1" id="KW-0677">Repeat</keyword>
<dbReference type="Pfam" id="PF02985">
    <property type="entry name" value="HEAT"/>
    <property type="match status" value="1"/>
</dbReference>
<feature type="repeat" description="HEAT" evidence="2">
    <location>
        <begin position="195"/>
        <end position="233"/>
    </location>
</feature>
<dbReference type="OrthoDB" id="340346at2759"/>
<dbReference type="Gene3D" id="1.25.10.10">
    <property type="entry name" value="Leucine-rich Repeat Variant"/>
    <property type="match status" value="1"/>
</dbReference>
<evidence type="ECO:0008006" key="5">
    <source>
        <dbReference type="Google" id="ProtNLM"/>
    </source>
</evidence>
<dbReference type="GO" id="GO:0005737">
    <property type="term" value="C:cytoplasm"/>
    <property type="evidence" value="ECO:0007669"/>
    <property type="project" value="TreeGrafter"/>
</dbReference>
<dbReference type="InterPro" id="IPR016024">
    <property type="entry name" value="ARM-type_fold"/>
</dbReference>
<sequence length="722" mass="82224">MLGQKSNEMEFSASPYFLYEGPFLDKDDINGPGFPLNPEAPDHNSPQADIPVLSKANCMRKTGDKSIDFALYKISQFSLSPDLSERVKFTKELDDLALQLGAFNAVHIFSILQKLVIFIKVEDFIEVRIELGCQIGSLAKIFVADFKMYDAVIKHLVPVLDKLLEDKNQDVVKAACESVVVVAEFLSADDRGVAILTLILKMLHDEEEESRIRALTTLKSLINLLSSDLCESFILKEAMILASENTAKVRRSVAECIPNLSKQIQTPESFQNLISIFKDLSKDSIWGVRKACAENIIHMFEGLNNTSQELLVLSIYQGLLNDKSNSVRNSALLCLGPCICNLKTNVPNDIIDMYVELCKNISNKDFQYNGAYYFPGVLQKLGSSKWEKLSFAFKTMLTEGDFKAKKSLIAGLYVVGEILGPEMATKELSNIFEDIFSENSICKQVGLMTLSKFLYVILPEKRVVFLHFVKNLSSFSLNWRIRLAIAEQIREMIPLYDFDIVLNEFIPIAMRLVEDKVSKVRESAALSIGRLVNMLMEKNIEHCLLGKFREMSLSENYQSKLCFILACFEVIENIKFIDMFGKDMERMCNEKSSNVRLLCARVVKIGDEKSHNYKYWRMLKEKLAHDYDADVRYEIEGKYDVERGISKLRPNSEKHLQLMTPMFRALFPDQDLDEIITFNTQSLKQFGYLKASVTPAMNGFVECLNFESADKSKMLIFNYRVL</sequence>
<dbReference type="PANTHER" id="PTHR10648">
    <property type="entry name" value="SERINE/THREONINE-PROTEIN PHOSPHATASE PP2A 65 KDA REGULATORY SUBUNIT"/>
    <property type="match status" value="1"/>
</dbReference>
<comment type="caution">
    <text evidence="3">The sequence shown here is derived from an EMBL/GenBank/DDBJ whole genome shotgun (WGS) entry which is preliminary data.</text>
</comment>
<dbReference type="AlphaFoldDB" id="A0A1R2C419"/>
<dbReference type="PROSITE" id="PS50077">
    <property type="entry name" value="HEAT_REPEAT"/>
    <property type="match status" value="3"/>
</dbReference>
<feature type="repeat" description="HEAT" evidence="2">
    <location>
        <begin position="505"/>
        <end position="542"/>
    </location>
</feature>
<feature type="repeat" description="HEAT" evidence="2">
    <location>
        <begin position="156"/>
        <end position="190"/>
    </location>
</feature>
<dbReference type="EMBL" id="MPUH01000292">
    <property type="protein sequence ID" value="OMJ83774.1"/>
    <property type="molecule type" value="Genomic_DNA"/>
</dbReference>
<keyword evidence="4" id="KW-1185">Reference proteome</keyword>
<dbReference type="InterPro" id="IPR011989">
    <property type="entry name" value="ARM-like"/>
</dbReference>
<dbReference type="InterPro" id="IPR021133">
    <property type="entry name" value="HEAT_type_2"/>
</dbReference>
<dbReference type="PANTHER" id="PTHR10648:SF1">
    <property type="entry name" value="SERINE_THREONINE-PROTEIN PHOSPHATASE 4 REGULATORY SUBUNIT 1"/>
    <property type="match status" value="1"/>
</dbReference>
<accession>A0A1R2C419</accession>
<evidence type="ECO:0000256" key="2">
    <source>
        <dbReference type="PROSITE-ProRule" id="PRU00103"/>
    </source>
</evidence>
<dbReference type="SUPFAM" id="SSF48371">
    <property type="entry name" value="ARM repeat"/>
    <property type="match status" value="1"/>
</dbReference>
<dbReference type="InterPro" id="IPR000357">
    <property type="entry name" value="HEAT"/>
</dbReference>
<dbReference type="InterPro" id="IPR051023">
    <property type="entry name" value="PP2A_Regulatory_Subunit_A"/>
</dbReference>
<dbReference type="Proteomes" id="UP000187209">
    <property type="component" value="Unassembled WGS sequence"/>
</dbReference>
<proteinExistence type="predicted"/>
<organism evidence="3 4">
    <name type="scientific">Stentor coeruleus</name>
    <dbReference type="NCBI Taxonomy" id="5963"/>
    <lineage>
        <taxon>Eukaryota</taxon>
        <taxon>Sar</taxon>
        <taxon>Alveolata</taxon>
        <taxon>Ciliophora</taxon>
        <taxon>Postciliodesmatophora</taxon>
        <taxon>Heterotrichea</taxon>
        <taxon>Heterotrichida</taxon>
        <taxon>Stentoridae</taxon>
        <taxon>Stentor</taxon>
    </lineage>
</organism>
<name>A0A1R2C419_9CILI</name>
<evidence type="ECO:0000256" key="1">
    <source>
        <dbReference type="ARBA" id="ARBA00022737"/>
    </source>
</evidence>
<gene>
    <name evidence="3" type="ORF">SteCoe_15253</name>
</gene>
<reference evidence="3 4" key="1">
    <citation type="submission" date="2016-11" db="EMBL/GenBank/DDBJ databases">
        <title>The macronuclear genome of Stentor coeruleus: a giant cell with tiny introns.</title>
        <authorList>
            <person name="Slabodnick M."/>
            <person name="Ruby J.G."/>
            <person name="Reiff S.B."/>
            <person name="Swart E.C."/>
            <person name="Gosai S."/>
            <person name="Prabakaran S."/>
            <person name="Witkowska E."/>
            <person name="Larue G.E."/>
            <person name="Fisher S."/>
            <person name="Freeman R.M."/>
            <person name="Gunawardena J."/>
            <person name="Chu W."/>
            <person name="Stover N.A."/>
            <person name="Gregory B.D."/>
            <person name="Nowacki M."/>
            <person name="Derisi J."/>
            <person name="Roy S.W."/>
            <person name="Marshall W.F."/>
            <person name="Sood P."/>
        </authorList>
    </citation>
    <scope>NUCLEOTIDE SEQUENCE [LARGE SCALE GENOMIC DNA]</scope>
    <source>
        <strain evidence="3">WM001</strain>
    </source>
</reference>